<gene>
    <name evidence="1" type="ORF">LCY76_02865</name>
</gene>
<dbReference type="InterPro" id="IPR021848">
    <property type="entry name" value="HODM_asu-like"/>
</dbReference>
<evidence type="ECO:0000313" key="1">
    <source>
        <dbReference type="EMBL" id="MCK6255565.1"/>
    </source>
</evidence>
<organism evidence="1 2">
    <name type="scientific">Fictibacillus marinisediminis</name>
    <dbReference type="NCBI Taxonomy" id="2878389"/>
    <lineage>
        <taxon>Bacteria</taxon>
        <taxon>Bacillati</taxon>
        <taxon>Bacillota</taxon>
        <taxon>Bacilli</taxon>
        <taxon>Bacillales</taxon>
        <taxon>Fictibacillaceae</taxon>
        <taxon>Fictibacillus</taxon>
    </lineage>
</organism>
<name>A0A9X2BCB6_9BACL</name>
<proteinExistence type="predicted"/>
<dbReference type="EMBL" id="JAIWJX010000002">
    <property type="protein sequence ID" value="MCK6255565.1"/>
    <property type="molecule type" value="Genomic_DNA"/>
</dbReference>
<dbReference type="Proteomes" id="UP001139011">
    <property type="component" value="Unassembled WGS sequence"/>
</dbReference>
<comment type="caution">
    <text evidence="1">The sequence shown here is derived from an EMBL/GenBank/DDBJ whole genome shotgun (WGS) entry which is preliminary data.</text>
</comment>
<keyword evidence="2" id="KW-1185">Reference proteome</keyword>
<accession>A0A9X2BCB6</accession>
<dbReference type="Pfam" id="PF11927">
    <property type="entry name" value="HODM_asu-like"/>
    <property type="match status" value="1"/>
</dbReference>
<protein>
    <submittedName>
        <fullName evidence="1">DUF3445 domain-containing protein</fullName>
    </submittedName>
</protein>
<dbReference type="AlphaFoldDB" id="A0A9X2BCB6"/>
<reference evidence="1" key="1">
    <citation type="submission" date="2021-09" db="EMBL/GenBank/DDBJ databases">
        <title>Genome analysis of Fictibacillus sp. KIGAM418 isolated from marine sediment.</title>
        <authorList>
            <person name="Seo M.-J."/>
            <person name="Cho E.-S."/>
            <person name="Hwang C.Y."/>
        </authorList>
    </citation>
    <scope>NUCLEOTIDE SEQUENCE</scope>
    <source>
        <strain evidence="1">KIGAM418</strain>
    </source>
</reference>
<evidence type="ECO:0000313" key="2">
    <source>
        <dbReference type="Proteomes" id="UP001139011"/>
    </source>
</evidence>
<dbReference type="RefSeq" id="WP_248251380.1">
    <property type="nucleotide sequence ID" value="NZ_JAIWJX010000002.1"/>
</dbReference>
<sequence>MLKRELNSFPYPFKGDQYRYSNNSVSMTRPSGIEITPQYTEEVQLKRDLLTHHPERCFQSLPHTLKSQWEIVDLVTENLVTYYPDQFALQKNGDHWTFVNKILGETSRFTYGDETTMPCEPLDFIGRHVQEDLIFMKERDGDLYLDAGQLCFPANWSLAFNLGMEFKEIHRPIPGFKEEGLDGRILRFLKRLEAGAPWERLNWSLMAGNKLDTSLETFHEWGKERKNVTEENAGELVHLRVEVQKLFRLPQSNGILFTIHTHVLAMEDFTVNKVWLRQFYRIIKELPEHIADYKGISLYKKQLLAYLEEKLKSRKPS</sequence>